<evidence type="ECO:0000256" key="9">
    <source>
        <dbReference type="SAM" id="Phobius"/>
    </source>
</evidence>
<evidence type="ECO:0000256" key="5">
    <source>
        <dbReference type="ARBA" id="ARBA00022741"/>
    </source>
</evidence>
<feature type="transmembrane region" description="Helical" evidence="9">
    <location>
        <begin position="236"/>
        <end position="259"/>
    </location>
</feature>
<dbReference type="EC" id="3.6.3.-" evidence="13"/>
<dbReference type="EMBL" id="JAQLKE010000005">
    <property type="protein sequence ID" value="MDB7083141.1"/>
    <property type="molecule type" value="Genomic_DNA"/>
</dbReference>
<dbReference type="GO" id="GO:0015421">
    <property type="term" value="F:ABC-type oligopeptide transporter activity"/>
    <property type="evidence" value="ECO:0007669"/>
    <property type="project" value="TreeGrafter"/>
</dbReference>
<keyword evidence="13" id="KW-0378">Hydrolase</keyword>
<evidence type="ECO:0000256" key="3">
    <source>
        <dbReference type="ARBA" id="ARBA00022475"/>
    </source>
</evidence>
<dbReference type="InterPro" id="IPR011527">
    <property type="entry name" value="ABC1_TM_dom"/>
</dbReference>
<dbReference type="PROSITE" id="PS50929">
    <property type="entry name" value="ABC_TM1F"/>
    <property type="match status" value="1"/>
</dbReference>
<keyword evidence="3" id="KW-1003">Cell membrane</keyword>
<dbReference type="PROSITE" id="PS50893">
    <property type="entry name" value="ABC_TRANSPORTER_2"/>
    <property type="match status" value="1"/>
</dbReference>
<keyword evidence="5" id="KW-0547">Nucleotide-binding</keyword>
<dbReference type="Proteomes" id="UP001211987">
    <property type="component" value="Unassembled WGS sequence"/>
</dbReference>
<evidence type="ECO:0000256" key="8">
    <source>
        <dbReference type="ARBA" id="ARBA00023136"/>
    </source>
</evidence>
<keyword evidence="4 9" id="KW-0812">Transmembrane</keyword>
<evidence type="ECO:0000313" key="13">
    <source>
        <dbReference type="EMBL" id="VYT83818.1"/>
    </source>
</evidence>
<dbReference type="RefSeq" id="WP_003537702.1">
    <property type="nucleotide sequence ID" value="NZ_AP031443.1"/>
</dbReference>
<dbReference type="InterPro" id="IPR039421">
    <property type="entry name" value="Type_1_exporter"/>
</dbReference>
<evidence type="ECO:0000256" key="7">
    <source>
        <dbReference type="ARBA" id="ARBA00022989"/>
    </source>
</evidence>
<feature type="transmembrane region" description="Helical" evidence="9">
    <location>
        <begin position="279"/>
        <end position="297"/>
    </location>
</feature>
<dbReference type="GeneID" id="64195690"/>
<dbReference type="InterPro" id="IPR036640">
    <property type="entry name" value="ABC1_TM_sf"/>
</dbReference>
<feature type="transmembrane region" description="Helical" evidence="9">
    <location>
        <begin position="135"/>
        <end position="152"/>
    </location>
</feature>
<evidence type="ECO:0000256" key="1">
    <source>
        <dbReference type="ARBA" id="ARBA00004651"/>
    </source>
</evidence>
<dbReference type="EMBL" id="CACRTL010000019">
    <property type="protein sequence ID" value="VYT83818.1"/>
    <property type="molecule type" value="Genomic_DNA"/>
</dbReference>
<dbReference type="SMART" id="SM00382">
    <property type="entry name" value="AAA"/>
    <property type="match status" value="1"/>
</dbReference>
<feature type="transmembrane region" description="Helical" evidence="9">
    <location>
        <begin position="158"/>
        <end position="178"/>
    </location>
</feature>
<accession>A0A6N3A0Z8</accession>
<dbReference type="FunFam" id="3.40.50.300:FF:000221">
    <property type="entry name" value="Multidrug ABC transporter ATP-binding protein"/>
    <property type="match status" value="1"/>
</dbReference>
<dbReference type="Pfam" id="PF00005">
    <property type="entry name" value="ABC_tran"/>
    <property type="match status" value="1"/>
</dbReference>
<dbReference type="InterPro" id="IPR027417">
    <property type="entry name" value="P-loop_NTPase"/>
</dbReference>
<dbReference type="SUPFAM" id="SSF52540">
    <property type="entry name" value="P-loop containing nucleoside triphosphate hydrolases"/>
    <property type="match status" value="1"/>
</dbReference>
<sequence>MFKQFFGYFKNYKKYLYLSAVFVILETLFELIIPLIMADIIDIGVANKDRNYILIKGGLMIICALLSLGLGLLYAKTAAKAGQGFGYELRKAQYQKIQEFSFKNTDHFSTSSLVTRLTSDVTILQNAICNGIRPLVRAPFMMLTALTMAILINAKLAVVFLIAIPVLATCLIIIMSKVRPLYGKMQRALDSVNSIVQENLIAIRVVKSYVRKDYEQAKFNEVNLNYQQVSRKSFHYAVMNMPCFQFVMYSTIIAILWFGGGMIQVGNMQVGELTGFLSYIMQILNSLMMISNVFLMLTRSLASAYRIQEVFDEEIDIKDEKSDIKITRGKIIFKNVAFKYDLKAKEYVLNNINLEIEPGETVGIIGGTGSAKTSLVQLIPRLYDITAGDLLIDGHDIKSYGIEHLRDEIAMVLQKNTLFSGTIKENILWGKADASDHELNEVLDIACASEFIDALPKGINTDLGQGGVNVSGGQKQRLCIARALLKKPKILILDDSTSALDTATERKLTDGLAYYLPKTTKIIISQRLSSLAHADKIVILTDGKIDDIGTPEELANRNHIYQDLCKIQEGDK</sequence>
<evidence type="ECO:0000259" key="11">
    <source>
        <dbReference type="PROSITE" id="PS50929"/>
    </source>
</evidence>
<dbReference type="Gene3D" id="3.40.50.300">
    <property type="entry name" value="P-loop containing nucleotide triphosphate hydrolases"/>
    <property type="match status" value="1"/>
</dbReference>
<dbReference type="GO" id="GO:0016887">
    <property type="term" value="F:ATP hydrolysis activity"/>
    <property type="evidence" value="ECO:0007669"/>
    <property type="project" value="InterPro"/>
</dbReference>
<evidence type="ECO:0000313" key="12">
    <source>
        <dbReference type="EMBL" id="MDB7083141.1"/>
    </source>
</evidence>
<organism evidence="13">
    <name type="scientific">Thomasclavelia ramosa</name>
    <dbReference type="NCBI Taxonomy" id="1547"/>
    <lineage>
        <taxon>Bacteria</taxon>
        <taxon>Bacillati</taxon>
        <taxon>Bacillota</taxon>
        <taxon>Erysipelotrichia</taxon>
        <taxon>Erysipelotrichales</taxon>
        <taxon>Coprobacillaceae</taxon>
        <taxon>Thomasclavelia</taxon>
    </lineage>
</organism>
<evidence type="ECO:0000256" key="4">
    <source>
        <dbReference type="ARBA" id="ARBA00022692"/>
    </source>
</evidence>
<evidence type="ECO:0000259" key="10">
    <source>
        <dbReference type="PROSITE" id="PS50893"/>
    </source>
</evidence>
<keyword evidence="2" id="KW-0813">Transport</keyword>
<dbReference type="Gene3D" id="1.20.1560.10">
    <property type="entry name" value="ABC transporter type 1, transmembrane domain"/>
    <property type="match status" value="1"/>
</dbReference>
<reference evidence="13" key="1">
    <citation type="submission" date="2019-11" db="EMBL/GenBank/DDBJ databases">
        <authorList>
            <person name="Feng L."/>
        </authorList>
    </citation>
    <scope>NUCLEOTIDE SEQUENCE</scope>
    <source>
        <strain evidence="13">CramosumLFYP8</strain>
    </source>
</reference>
<dbReference type="PROSITE" id="PS00211">
    <property type="entry name" value="ABC_TRANSPORTER_1"/>
    <property type="match status" value="1"/>
</dbReference>
<dbReference type="PANTHER" id="PTHR43394">
    <property type="entry name" value="ATP-DEPENDENT PERMEASE MDL1, MITOCHONDRIAL"/>
    <property type="match status" value="1"/>
</dbReference>
<dbReference type="InterPro" id="IPR003439">
    <property type="entry name" value="ABC_transporter-like_ATP-bd"/>
</dbReference>
<reference evidence="12" key="2">
    <citation type="submission" date="2023-01" db="EMBL/GenBank/DDBJ databases">
        <title>Human gut microbiome strain richness.</title>
        <authorList>
            <person name="Chen-Liaw A."/>
        </authorList>
    </citation>
    <scope>NUCLEOTIDE SEQUENCE</scope>
    <source>
        <strain evidence="12">1001217st2_G6_1001217B_191108</strain>
    </source>
</reference>
<dbReference type="AlphaFoldDB" id="A0A6N3A0Z8"/>
<comment type="subcellular location">
    <subcellularLocation>
        <location evidence="1">Cell membrane</location>
        <topology evidence="1">Multi-pass membrane protein</topology>
    </subcellularLocation>
</comment>
<evidence type="ECO:0000256" key="6">
    <source>
        <dbReference type="ARBA" id="ARBA00022840"/>
    </source>
</evidence>
<dbReference type="InterPro" id="IPR017871">
    <property type="entry name" value="ABC_transporter-like_CS"/>
</dbReference>
<proteinExistence type="predicted"/>
<dbReference type="GO" id="GO:0005886">
    <property type="term" value="C:plasma membrane"/>
    <property type="evidence" value="ECO:0007669"/>
    <property type="project" value="UniProtKB-SubCell"/>
</dbReference>
<name>A0A6N3A0Z8_9FIRM</name>
<feature type="domain" description="ABC transporter" evidence="10">
    <location>
        <begin position="331"/>
        <end position="567"/>
    </location>
</feature>
<evidence type="ECO:0000256" key="2">
    <source>
        <dbReference type="ARBA" id="ARBA00022448"/>
    </source>
</evidence>
<feature type="transmembrane region" description="Helical" evidence="9">
    <location>
        <begin position="53"/>
        <end position="75"/>
    </location>
</feature>
<keyword evidence="8 9" id="KW-0472">Membrane</keyword>
<feature type="domain" description="ABC transmembrane type-1" evidence="11">
    <location>
        <begin position="18"/>
        <end position="299"/>
    </location>
</feature>
<dbReference type="InterPro" id="IPR003593">
    <property type="entry name" value="AAA+_ATPase"/>
</dbReference>
<dbReference type="SUPFAM" id="SSF90123">
    <property type="entry name" value="ABC transporter transmembrane region"/>
    <property type="match status" value="1"/>
</dbReference>
<gene>
    <name evidence="13" type="ORF">CRLFYP8_02307</name>
    <name evidence="12" type="ORF">PM738_04940</name>
</gene>
<dbReference type="PANTHER" id="PTHR43394:SF1">
    <property type="entry name" value="ATP-BINDING CASSETTE SUB-FAMILY B MEMBER 10, MITOCHONDRIAL"/>
    <property type="match status" value="1"/>
</dbReference>
<keyword evidence="7 9" id="KW-1133">Transmembrane helix</keyword>
<dbReference type="CDD" id="cd18548">
    <property type="entry name" value="ABC_6TM_Tm287_like"/>
    <property type="match status" value="1"/>
</dbReference>
<dbReference type="Pfam" id="PF00664">
    <property type="entry name" value="ABC_membrane"/>
    <property type="match status" value="1"/>
</dbReference>
<keyword evidence="6 13" id="KW-0067">ATP-binding</keyword>
<protein>
    <submittedName>
        <fullName evidence="12">ABC transporter ATP-binding protein</fullName>
    </submittedName>
    <submittedName>
        <fullName evidence="13">Multidrug export ATP-binding/permease protein</fullName>
        <ecNumber evidence="13">3.6.3.-</ecNumber>
    </submittedName>
</protein>
<feature type="transmembrane region" description="Helical" evidence="9">
    <location>
        <begin position="15"/>
        <end position="41"/>
    </location>
</feature>
<dbReference type="GO" id="GO:0005524">
    <property type="term" value="F:ATP binding"/>
    <property type="evidence" value="ECO:0007669"/>
    <property type="project" value="UniProtKB-KW"/>
</dbReference>